<dbReference type="InterPro" id="IPR017850">
    <property type="entry name" value="Alkaline_phosphatase_core_sf"/>
</dbReference>
<evidence type="ECO:0000256" key="3">
    <source>
        <dbReference type="RuleBase" id="RU003946"/>
    </source>
</evidence>
<comment type="caution">
    <text evidence="5">The sequence shown here is derived from an EMBL/GenBank/DDBJ whole genome shotgun (WGS) entry which is preliminary data.</text>
</comment>
<dbReference type="CDD" id="cd16012">
    <property type="entry name" value="ALP"/>
    <property type="match status" value="1"/>
</dbReference>
<evidence type="ECO:0000256" key="4">
    <source>
        <dbReference type="SAM" id="SignalP"/>
    </source>
</evidence>
<dbReference type="Gene3D" id="3.40.720.10">
    <property type="entry name" value="Alkaline Phosphatase, subunit A"/>
    <property type="match status" value="1"/>
</dbReference>
<name>A0ABP1RS86_9HEXA</name>
<feature type="signal peptide" evidence="4">
    <location>
        <begin position="1"/>
        <end position="18"/>
    </location>
</feature>
<keyword evidence="2" id="KW-0597">Phosphoprotein</keyword>
<dbReference type="EC" id="3.1.3.1" evidence="1"/>
<protein>
    <recommendedName>
        <fullName evidence="1">alkaline phosphatase</fullName>
        <ecNumber evidence="1">3.1.3.1</ecNumber>
    </recommendedName>
</protein>
<feature type="chain" id="PRO_5046729565" description="alkaline phosphatase" evidence="4">
    <location>
        <begin position="19"/>
        <end position="518"/>
    </location>
</feature>
<dbReference type="SMART" id="SM00098">
    <property type="entry name" value="alkPPc"/>
    <property type="match status" value="1"/>
</dbReference>
<reference evidence="5 6" key="1">
    <citation type="submission" date="2024-08" db="EMBL/GenBank/DDBJ databases">
        <authorList>
            <person name="Cucini C."/>
            <person name="Frati F."/>
        </authorList>
    </citation>
    <scope>NUCLEOTIDE SEQUENCE [LARGE SCALE GENOMIC DNA]</scope>
</reference>
<gene>
    <name evidence="5" type="ORF">ODALV1_LOCUS25429</name>
</gene>
<proteinExistence type="inferred from homology"/>
<organism evidence="5 6">
    <name type="scientific">Orchesella dallaii</name>
    <dbReference type="NCBI Taxonomy" id="48710"/>
    <lineage>
        <taxon>Eukaryota</taxon>
        <taxon>Metazoa</taxon>
        <taxon>Ecdysozoa</taxon>
        <taxon>Arthropoda</taxon>
        <taxon>Hexapoda</taxon>
        <taxon>Collembola</taxon>
        <taxon>Entomobryomorpha</taxon>
        <taxon>Entomobryoidea</taxon>
        <taxon>Orchesellidae</taxon>
        <taxon>Orchesellinae</taxon>
        <taxon>Orchesella</taxon>
    </lineage>
</organism>
<accession>A0ABP1RS86</accession>
<dbReference type="InterPro" id="IPR001952">
    <property type="entry name" value="Alkaline_phosphatase"/>
</dbReference>
<comment type="similarity">
    <text evidence="3">Belongs to the alkaline phosphatase family.</text>
</comment>
<keyword evidence="4" id="KW-0732">Signal</keyword>
<dbReference type="EMBL" id="CAXLJM020000104">
    <property type="protein sequence ID" value="CAL8134236.1"/>
    <property type="molecule type" value="Genomic_DNA"/>
</dbReference>
<dbReference type="Pfam" id="PF00245">
    <property type="entry name" value="Alk_phosphatase"/>
    <property type="match status" value="1"/>
</dbReference>
<evidence type="ECO:0000256" key="1">
    <source>
        <dbReference type="ARBA" id="ARBA00012647"/>
    </source>
</evidence>
<sequence>MVFRVVSLALCAIVLVQAHSDDRDMHKAAYQNPQRKAVGGQPEAPEFWVRSAQEDLDNKLKSEPKIAEAKNVIMFLGDGWGVPSIIAARILKGQAVDNVNFGEEAQLHIDSFPHTGMSKTFCVDAQTADSACSATAYLGGVKANTGTIGVTSNVLRNNCTAQLDTANHVSSIVAWAQAEGKSTGVVTTSRITDASPTACFANIANRDWESDVRLPEDAKDCMDIASQLILMDPGKNINVIMGGGRNRFLPFDYTDSEGLKGEREDGKNLVDMWKLSKKDMNATYEYVEKVEELLNFDASKTDYLLGLFAKDELAYFHDQAENLDPTLTDMTVKAIEILSKNPKGFFLFVEGGRIDHGHHANQALRAIWEAVEFDRAIEKGDEMTNDDDTLLVVTADHSHAFSFAGYNARGDNITHIAGKGEDELPYTALNYANGPGHVALVDGMRHNITNDPIDDITYRQVPLVPKDSETHGGEDVMIFAKGPHSHLFTGVHQQSYIAHAMAYASCVGSGLTYCKDGQ</sequence>
<evidence type="ECO:0000313" key="6">
    <source>
        <dbReference type="Proteomes" id="UP001642540"/>
    </source>
</evidence>
<keyword evidence="6" id="KW-1185">Reference proteome</keyword>
<dbReference type="Proteomes" id="UP001642540">
    <property type="component" value="Unassembled WGS sequence"/>
</dbReference>
<dbReference type="PANTHER" id="PTHR11596">
    <property type="entry name" value="ALKALINE PHOSPHATASE"/>
    <property type="match status" value="1"/>
</dbReference>
<dbReference type="PANTHER" id="PTHR11596:SF5">
    <property type="entry name" value="ALKALINE PHOSPHATASE"/>
    <property type="match status" value="1"/>
</dbReference>
<evidence type="ECO:0000313" key="5">
    <source>
        <dbReference type="EMBL" id="CAL8134236.1"/>
    </source>
</evidence>
<dbReference type="SUPFAM" id="SSF53649">
    <property type="entry name" value="Alkaline phosphatase-like"/>
    <property type="match status" value="1"/>
</dbReference>
<evidence type="ECO:0000256" key="2">
    <source>
        <dbReference type="ARBA" id="ARBA00022553"/>
    </source>
</evidence>
<dbReference type="PRINTS" id="PR00113">
    <property type="entry name" value="ALKPHPHTASE"/>
</dbReference>